<keyword evidence="2" id="KW-1185">Reference proteome</keyword>
<proteinExistence type="predicted"/>
<dbReference type="AlphaFoldDB" id="A0AAV7SFP0"/>
<sequence>MAYCANDDEQYGELQEMPAEHQMEERLVEALGHHVQDSVNWALIQALSNFAKREFLGESNDNLHKDNDDHLCTVKEGINDENGIINETVDGNKNDEHDAVNTVFLSPVNGTADGRVDARKEAIL</sequence>
<protein>
    <submittedName>
        <fullName evidence="1">Uncharacterized protein</fullName>
    </submittedName>
</protein>
<dbReference type="EMBL" id="JANPWB010000008">
    <property type="protein sequence ID" value="KAJ1162955.1"/>
    <property type="molecule type" value="Genomic_DNA"/>
</dbReference>
<reference evidence="1" key="1">
    <citation type="journal article" date="2022" name="bioRxiv">
        <title>Sequencing and chromosome-scale assembly of the giantPleurodeles waltlgenome.</title>
        <authorList>
            <person name="Brown T."/>
            <person name="Elewa A."/>
            <person name="Iarovenko S."/>
            <person name="Subramanian E."/>
            <person name="Araus A.J."/>
            <person name="Petzold A."/>
            <person name="Susuki M."/>
            <person name="Suzuki K.-i.T."/>
            <person name="Hayashi T."/>
            <person name="Toyoda A."/>
            <person name="Oliveira C."/>
            <person name="Osipova E."/>
            <person name="Leigh N.D."/>
            <person name="Simon A."/>
            <person name="Yun M.H."/>
        </authorList>
    </citation>
    <scope>NUCLEOTIDE SEQUENCE</scope>
    <source>
        <strain evidence="1">20211129_DDA</strain>
        <tissue evidence="1">Liver</tissue>
    </source>
</reference>
<evidence type="ECO:0000313" key="2">
    <source>
        <dbReference type="Proteomes" id="UP001066276"/>
    </source>
</evidence>
<dbReference type="Proteomes" id="UP001066276">
    <property type="component" value="Chromosome 4_2"/>
</dbReference>
<name>A0AAV7SFP0_PLEWA</name>
<evidence type="ECO:0000313" key="1">
    <source>
        <dbReference type="EMBL" id="KAJ1162955.1"/>
    </source>
</evidence>
<accession>A0AAV7SFP0</accession>
<gene>
    <name evidence="1" type="ORF">NDU88_003419</name>
</gene>
<comment type="caution">
    <text evidence="1">The sequence shown here is derived from an EMBL/GenBank/DDBJ whole genome shotgun (WGS) entry which is preliminary data.</text>
</comment>
<organism evidence="1 2">
    <name type="scientific">Pleurodeles waltl</name>
    <name type="common">Iberian ribbed newt</name>
    <dbReference type="NCBI Taxonomy" id="8319"/>
    <lineage>
        <taxon>Eukaryota</taxon>
        <taxon>Metazoa</taxon>
        <taxon>Chordata</taxon>
        <taxon>Craniata</taxon>
        <taxon>Vertebrata</taxon>
        <taxon>Euteleostomi</taxon>
        <taxon>Amphibia</taxon>
        <taxon>Batrachia</taxon>
        <taxon>Caudata</taxon>
        <taxon>Salamandroidea</taxon>
        <taxon>Salamandridae</taxon>
        <taxon>Pleurodelinae</taxon>
        <taxon>Pleurodeles</taxon>
    </lineage>
</organism>